<gene>
    <name evidence="2" type="ORF">FD09_GL002751</name>
</gene>
<feature type="transmembrane region" description="Helical" evidence="1">
    <location>
        <begin position="83"/>
        <end position="113"/>
    </location>
</feature>
<reference evidence="2 3" key="1">
    <citation type="journal article" date="2015" name="Genome Announc.">
        <title>Expanding the biotechnology potential of lactobacilli through comparative genomics of 213 strains and associated genera.</title>
        <authorList>
            <person name="Sun Z."/>
            <person name="Harris H.M."/>
            <person name="McCann A."/>
            <person name="Guo C."/>
            <person name="Argimon S."/>
            <person name="Zhang W."/>
            <person name="Yang X."/>
            <person name="Jeffery I.B."/>
            <person name="Cooney J.C."/>
            <person name="Kagawa T.F."/>
            <person name="Liu W."/>
            <person name="Song Y."/>
            <person name="Salvetti E."/>
            <person name="Wrobel A."/>
            <person name="Rasinkangas P."/>
            <person name="Parkhill J."/>
            <person name="Rea M.C."/>
            <person name="O'Sullivan O."/>
            <person name="Ritari J."/>
            <person name="Douillard F.P."/>
            <person name="Paul Ross R."/>
            <person name="Yang R."/>
            <person name="Briner A.E."/>
            <person name="Felis G.E."/>
            <person name="de Vos W.M."/>
            <person name="Barrangou R."/>
            <person name="Klaenhammer T.R."/>
            <person name="Caufield P.W."/>
            <person name="Cui Y."/>
            <person name="Zhang H."/>
            <person name="O'Toole P.W."/>
        </authorList>
    </citation>
    <scope>NUCLEOTIDE SEQUENCE [LARGE SCALE GENOMIC DNA]</scope>
    <source>
        <strain evidence="2 3">DSM 12744</strain>
    </source>
</reference>
<feature type="transmembrane region" description="Helical" evidence="1">
    <location>
        <begin position="41"/>
        <end position="62"/>
    </location>
</feature>
<dbReference type="OrthoDB" id="10009641at2"/>
<accession>A0A0R1MX07</accession>
<organism evidence="2 3">
    <name type="scientific">Schleiferilactobacillus perolens DSM 12744</name>
    <dbReference type="NCBI Taxonomy" id="1423792"/>
    <lineage>
        <taxon>Bacteria</taxon>
        <taxon>Bacillati</taxon>
        <taxon>Bacillota</taxon>
        <taxon>Bacilli</taxon>
        <taxon>Lactobacillales</taxon>
        <taxon>Lactobacillaceae</taxon>
        <taxon>Schleiferilactobacillus</taxon>
    </lineage>
</organism>
<feature type="transmembrane region" description="Helical" evidence="1">
    <location>
        <begin position="217"/>
        <end position="239"/>
    </location>
</feature>
<keyword evidence="1" id="KW-0472">Membrane</keyword>
<dbReference type="STRING" id="1423792.FD09_GL002751"/>
<sequence length="246" mass="27115">MLVVVLLHVTLGMLPDVPYLDGIRVDHIAVTEWIGFDLQNSYLTAFTFLLSIAVMLSPATTITEDIRSGAWMYLAKSSRRRYLIRHLTVSFISGFCIAAIPLTVDAVFAYLLFPNITPNLVTNYNEAVASTVTYWSQWYYTQPARLIVTYIIFIGAFGGLFALLGSALGVATRRRVVALISPFVMVLALTIGTSIFPQFISSPVFVLSPLSPAYLPTLWSVFVTYGITLVCAIGGILFASKHQTEL</sequence>
<keyword evidence="3" id="KW-1185">Reference proteome</keyword>
<keyword evidence="1" id="KW-1133">Transmembrane helix</keyword>
<protein>
    <submittedName>
        <fullName evidence="2">Uncharacterized protein</fullName>
    </submittedName>
</protein>
<feature type="transmembrane region" description="Helical" evidence="1">
    <location>
        <begin position="144"/>
        <end position="164"/>
    </location>
</feature>
<keyword evidence="1" id="KW-0812">Transmembrane</keyword>
<evidence type="ECO:0000313" key="3">
    <source>
        <dbReference type="Proteomes" id="UP000051330"/>
    </source>
</evidence>
<feature type="transmembrane region" description="Helical" evidence="1">
    <location>
        <begin position="176"/>
        <end position="197"/>
    </location>
</feature>
<dbReference type="AlphaFoldDB" id="A0A0R1MX07"/>
<comment type="caution">
    <text evidence="2">The sequence shown here is derived from an EMBL/GenBank/DDBJ whole genome shotgun (WGS) entry which is preliminary data.</text>
</comment>
<dbReference type="EMBL" id="AZEC01000006">
    <property type="protein sequence ID" value="KRL12765.1"/>
    <property type="molecule type" value="Genomic_DNA"/>
</dbReference>
<evidence type="ECO:0000313" key="2">
    <source>
        <dbReference type="EMBL" id="KRL12765.1"/>
    </source>
</evidence>
<dbReference type="RefSeq" id="WP_157053733.1">
    <property type="nucleotide sequence ID" value="NZ_AZEC01000006.1"/>
</dbReference>
<dbReference type="PATRIC" id="fig|1423792.3.peg.2811"/>
<proteinExistence type="predicted"/>
<evidence type="ECO:0000256" key="1">
    <source>
        <dbReference type="SAM" id="Phobius"/>
    </source>
</evidence>
<name>A0A0R1MX07_9LACO</name>
<dbReference type="Proteomes" id="UP000051330">
    <property type="component" value="Unassembled WGS sequence"/>
</dbReference>